<dbReference type="Pfam" id="PF06841">
    <property type="entry name" value="Phage_T4_gp19"/>
    <property type="match status" value="1"/>
</dbReference>
<dbReference type="RefSeq" id="YP_009810939.1">
    <property type="nucleotide sequence ID" value="NC_048049.1"/>
</dbReference>
<name>A0A385EFU6_9CAUD</name>
<dbReference type="GO" id="GO:0005198">
    <property type="term" value="F:structural molecule activity"/>
    <property type="evidence" value="ECO:0007669"/>
    <property type="project" value="InterPro"/>
</dbReference>
<reference evidence="2" key="1">
    <citation type="submission" date="2018-05" db="EMBL/GenBank/DDBJ databases">
        <authorList>
            <person name="You S."/>
        </authorList>
    </citation>
    <scope>NUCLEOTIDE SEQUENCE [LARGE SCALE GENOMIC DNA]</scope>
</reference>
<evidence type="ECO:0000313" key="2">
    <source>
        <dbReference type="Proteomes" id="UP000257648"/>
    </source>
</evidence>
<keyword evidence="2" id="KW-1185">Reference proteome</keyword>
<organism evidence="1 2">
    <name type="scientific">Synechococcus phage S-T4</name>
    <dbReference type="NCBI Taxonomy" id="2268578"/>
    <lineage>
        <taxon>Viruses</taxon>
        <taxon>Duplodnaviria</taxon>
        <taxon>Heunggongvirae</taxon>
        <taxon>Uroviricota</taxon>
        <taxon>Caudoviricetes</taxon>
        <taxon>Pantevenvirales</taxon>
        <taxon>Kyanoviridae</taxon>
        <taxon>Tamkungvirus</taxon>
        <taxon>Tamkungvirus ST4</taxon>
    </lineage>
</organism>
<evidence type="ECO:0000313" key="1">
    <source>
        <dbReference type="EMBL" id="AXQ70580.1"/>
    </source>
</evidence>
<dbReference type="KEGG" id="vg:55001961"/>
<accession>A0A385EFU6</accession>
<sequence>MASKNQQNPPALRTISDFKNKLSGGGARPNLFEVVLSFPADLGIGESVLTESRFLVKTAALPASNVAPIDVAFRGRLLKIAGDRTFDTWTITVINDTDFKIRGAFERWMNSINNVVNATGSTNPADYQADAFVYQLDRDGSVLRKYKFHDVFPTNIGQIDLSYDSSDTIEEFTVELQVQWWTAAAGEGGAGSGAGDIN</sequence>
<dbReference type="GeneID" id="55001961"/>
<dbReference type="InterPro" id="IPR010667">
    <property type="entry name" value="Phage_T4_Gp19"/>
</dbReference>
<dbReference type="Proteomes" id="UP000257648">
    <property type="component" value="Segment"/>
</dbReference>
<protein>
    <submittedName>
        <fullName evidence="1">Tail tube monomer</fullName>
    </submittedName>
</protein>
<proteinExistence type="predicted"/>
<dbReference type="EMBL" id="MH412654">
    <property type="protein sequence ID" value="AXQ70580.1"/>
    <property type="molecule type" value="Genomic_DNA"/>
</dbReference>